<feature type="region of interest" description="Disordered" evidence="1">
    <location>
        <begin position="90"/>
        <end position="130"/>
    </location>
</feature>
<dbReference type="AlphaFoldDB" id="A0A835G6K5"/>
<name>A0A835G6K5_SPOEX</name>
<evidence type="ECO:0000313" key="2">
    <source>
        <dbReference type="EMBL" id="KAF9408119.1"/>
    </source>
</evidence>
<accession>A0A835G6K5</accession>
<dbReference type="Proteomes" id="UP000648187">
    <property type="component" value="Unassembled WGS sequence"/>
</dbReference>
<feature type="non-terminal residue" evidence="2">
    <location>
        <position position="1"/>
    </location>
</feature>
<dbReference type="EMBL" id="JACKWZ010000406">
    <property type="protein sequence ID" value="KAF9408119.1"/>
    <property type="molecule type" value="Genomic_DNA"/>
</dbReference>
<keyword evidence="3" id="KW-1185">Reference proteome</keyword>
<evidence type="ECO:0000313" key="3">
    <source>
        <dbReference type="Proteomes" id="UP000648187"/>
    </source>
</evidence>
<evidence type="ECO:0000256" key="1">
    <source>
        <dbReference type="SAM" id="MobiDB-lite"/>
    </source>
</evidence>
<sequence>YWKDKKGAVKRKSSLIAAARRRTGGGIEDLPQLSEIELKIQTIMRGESFGCGDQNFFNIVPPNEQQANQSEEPGYEMQWSNLAAFDADSVQDNLAQIPQVPPAPDAHSPEDEENRVSLTELARPAAHPNDVLERGSQSMMHSLTKYLL</sequence>
<proteinExistence type="predicted"/>
<gene>
    <name evidence="2" type="ORF">HW555_012093</name>
</gene>
<reference evidence="2" key="1">
    <citation type="submission" date="2020-08" db="EMBL/GenBank/DDBJ databases">
        <title>Spodoptera exigua strain:BAW_Kor-Di-RS1 Genome sequencing and assembly.</title>
        <authorList>
            <person name="Kim J."/>
            <person name="Nam H.Y."/>
            <person name="Kwon M."/>
            <person name="Choi J.H."/>
            <person name="Cho S.R."/>
            <person name="Kim G.-H."/>
        </authorList>
    </citation>
    <scope>NUCLEOTIDE SEQUENCE</scope>
    <source>
        <strain evidence="2">BAW_Kor-Di-RS1</strain>
        <tissue evidence="2">Whole-body</tissue>
    </source>
</reference>
<protein>
    <submittedName>
        <fullName evidence="2">Uncharacterized protein</fullName>
    </submittedName>
</protein>
<comment type="caution">
    <text evidence="2">The sequence shown here is derived from an EMBL/GenBank/DDBJ whole genome shotgun (WGS) entry which is preliminary data.</text>
</comment>
<organism evidence="2 3">
    <name type="scientific">Spodoptera exigua</name>
    <name type="common">Beet armyworm</name>
    <name type="synonym">Noctua fulgens</name>
    <dbReference type="NCBI Taxonomy" id="7107"/>
    <lineage>
        <taxon>Eukaryota</taxon>
        <taxon>Metazoa</taxon>
        <taxon>Ecdysozoa</taxon>
        <taxon>Arthropoda</taxon>
        <taxon>Hexapoda</taxon>
        <taxon>Insecta</taxon>
        <taxon>Pterygota</taxon>
        <taxon>Neoptera</taxon>
        <taxon>Endopterygota</taxon>
        <taxon>Lepidoptera</taxon>
        <taxon>Glossata</taxon>
        <taxon>Ditrysia</taxon>
        <taxon>Noctuoidea</taxon>
        <taxon>Noctuidae</taxon>
        <taxon>Amphipyrinae</taxon>
        <taxon>Spodoptera</taxon>
    </lineage>
</organism>